<dbReference type="EMBL" id="JAAGLI010001190">
    <property type="protein sequence ID" value="NEA29470.1"/>
    <property type="molecule type" value="Genomic_DNA"/>
</dbReference>
<accession>A0A6L9QVA2</accession>
<dbReference type="AlphaFoldDB" id="A0A6L9QVA2"/>
<dbReference type="RefSeq" id="WP_163064171.1">
    <property type="nucleotide sequence ID" value="NZ_JAAGLI010001190.1"/>
</dbReference>
<name>A0A6L9QVA2_9ACTN</name>
<dbReference type="Proteomes" id="UP000475532">
    <property type="component" value="Unassembled WGS sequence"/>
</dbReference>
<sequence length="72" mass="7715">MIEHDTSAPAIAVIVFSDLDQGGEYRGKDTLIIGGQCGAAGEEADGVLPIDRRDEIGQYMMQRLGSGHDLRP</sequence>
<protein>
    <submittedName>
        <fullName evidence="1">Uncharacterized protein</fullName>
    </submittedName>
</protein>
<proteinExistence type="predicted"/>
<evidence type="ECO:0000313" key="2">
    <source>
        <dbReference type="Proteomes" id="UP000475532"/>
    </source>
</evidence>
<evidence type="ECO:0000313" key="1">
    <source>
        <dbReference type="EMBL" id="NEA29470.1"/>
    </source>
</evidence>
<reference evidence="1 2" key="1">
    <citation type="submission" date="2020-01" db="EMBL/GenBank/DDBJ databases">
        <title>Insect and environment-associated Actinomycetes.</title>
        <authorList>
            <person name="Currrie C."/>
            <person name="Chevrette M."/>
            <person name="Carlson C."/>
            <person name="Stubbendieck R."/>
            <person name="Wendt-Pienkowski E."/>
        </authorList>
    </citation>
    <scope>NUCLEOTIDE SEQUENCE [LARGE SCALE GENOMIC DNA]</scope>
    <source>
        <strain evidence="1 2">SID10258</strain>
    </source>
</reference>
<gene>
    <name evidence="1" type="ORF">G3I70_44270</name>
</gene>
<comment type="caution">
    <text evidence="1">The sequence shown here is derived from an EMBL/GenBank/DDBJ whole genome shotgun (WGS) entry which is preliminary data.</text>
</comment>
<organism evidence="1 2">
    <name type="scientific">Actinomadura bangladeshensis</name>
    <dbReference type="NCBI Taxonomy" id="453573"/>
    <lineage>
        <taxon>Bacteria</taxon>
        <taxon>Bacillati</taxon>
        <taxon>Actinomycetota</taxon>
        <taxon>Actinomycetes</taxon>
        <taxon>Streptosporangiales</taxon>
        <taxon>Thermomonosporaceae</taxon>
        <taxon>Actinomadura</taxon>
    </lineage>
</organism>